<keyword evidence="1" id="KW-0472">Membrane</keyword>
<accession>A0A150WZJ8</accession>
<comment type="similarity">
    <text evidence="1">Belongs to the UPF0161 family.</text>
</comment>
<dbReference type="EMBL" id="LRPC01000031">
    <property type="protein sequence ID" value="KYG71909.1"/>
    <property type="molecule type" value="Genomic_DNA"/>
</dbReference>
<name>A0A150WZJ8_9BACT</name>
<dbReference type="OrthoDB" id="9801753at2"/>
<dbReference type="Proteomes" id="UP000075606">
    <property type="component" value="Unassembled WGS sequence"/>
</dbReference>
<dbReference type="STRING" id="333140.AWW68_18020"/>
<proteinExistence type="inferred from homology"/>
<dbReference type="HAMAP" id="MF_00386">
    <property type="entry name" value="UPF0161_YidD"/>
    <property type="match status" value="1"/>
</dbReference>
<evidence type="ECO:0000313" key="3">
    <source>
        <dbReference type="Proteomes" id="UP000075606"/>
    </source>
</evidence>
<evidence type="ECO:0000313" key="2">
    <source>
        <dbReference type="EMBL" id="KYG71909.1"/>
    </source>
</evidence>
<dbReference type="PANTHER" id="PTHR33383">
    <property type="entry name" value="MEMBRANE PROTEIN INSERTION EFFICIENCY FACTOR-RELATED"/>
    <property type="match status" value="1"/>
</dbReference>
<keyword evidence="3" id="KW-1185">Reference proteome</keyword>
<comment type="caution">
    <text evidence="2">The sequence shown here is derived from an EMBL/GenBank/DDBJ whole genome shotgun (WGS) entry which is preliminary data.</text>
</comment>
<organism evidence="2 3">
    <name type="scientific">Roseivirga spongicola</name>
    <dbReference type="NCBI Taxonomy" id="333140"/>
    <lineage>
        <taxon>Bacteria</taxon>
        <taxon>Pseudomonadati</taxon>
        <taxon>Bacteroidota</taxon>
        <taxon>Cytophagia</taxon>
        <taxon>Cytophagales</taxon>
        <taxon>Roseivirgaceae</taxon>
        <taxon>Roseivirga</taxon>
    </lineage>
</organism>
<dbReference type="NCBIfam" id="TIGR00278">
    <property type="entry name" value="membrane protein insertion efficiency factor YidD"/>
    <property type="match status" value="1"/>
</dbReference>
<dbReference type="InterPro" id="IPR002696">
    <property type="entry name" value="Membr_insert_effic_factor_YidD"/>
</dbReference>
<dbReference type="SMART" id="SM01234">
    <property type="entry name" value="Haemolytic"/>
    <property type="match status" value="1"/>
</dbReference>
<comment type="subcellular location">
    <subcellularLocation>
        <location evidence="1">Cell membrane</location>
        <topology evidence="1">Peripheral membrane protein</topology>
        <orientation evidence="1">Cytoplasmic side</orientation>
    </subcellularLocation>
</comment>
<dbReference type="Pfam" id="PF01809">
    <property type="entry name" value="YidD"/>
    <property type="match status" value="1"/>
</dbReference>
<reference evidence="2 3" key="1">
    <citation type="submission" date="2016-01" db="EMBL/GenBank/DDBJ databases">
        <title>Genome sequencing of Roseivirga spongicola UST030701-084.</title>
        <authorList>
            <person name="Selvaratnam C."/>
            <person name="Thevarajoo S."/>
            <person name="Goh K.M."/>
            <person name="Ee R."/>
            <person name="Chan K.-G."/>
            <person name="Chong C.S."/>
        </authorList>
    </citation>
    <scope>NUCLEOTIDE SEQUENCE [LARGE SCALE GENOMIC DNA]</scope>
    <source>
        <strain evidence="2 3">UST030701-084</strain>
    </source>
</reference>
<dbReference type="PANTHER" id="PTHR33383:SF1">
    <property type="entry name" value="MEMBRANE PROTEIN INSERTION EFFICIENCY FACTOR-RELATED"/>
    <property type="match status" value="1"/>
</dbReference>
<dbReference type="AlphaFoldDB" id="A0A150WZJ8"/>
<comment type="function">
    <text evidence="1">Could be involved in insertion of integral membrane proteins into the membrane.</text>
</comment>
<protein>
    <recommendedName>
        <fullName evidence="1">Putative membrane protein insertion efficiency factor</fullName>
    </recommendedName>
</protein>
<dbReference type="GO" id="GO:0005886">
    <property type="term" value="C:plasma membrane"/>
    <property type="evidence" value="ECO:0007669"/>
    <property type="project" value="UniProtKB-SubCell"/>
</dbReference>
<keyword evidence="1" id="KW-1003">Cell membrane</keyword>
<dbReference type="RefSeq" id="WP_068225004.1">
    <property type="nucleotide sequence ID" value="NZ_CP139724.1"/>
</dbReference>
<gene>
    <name evidence="2" type="ORF">AWW68_18020</name>
</gene>
<sequence>MKRALILIFTFPIKVYQYGISPLLGANCRFSPTCSSYTVQAIKEWGPIRGTWLGIRRFSRCHPWGGHGYDPVPKRDGQKWF</sequence>
<evidence type="ECO:0000256" key="1">
    <source>
        <dbReference type="HAMAP-Rule" id="MF_00386"/>
    </source>
</evidence>